<protein>
    <submittedName>
        <fullName evidence="1">Uncharacterized protein</fullName>
    </submittedName>
</protein>
<organism evidence="1 2">
    <name type="scientific">Eiseniibacteriota bacterium</name>
    <dbReference type="NCBI Taxonomy" id="2212470"/>
    <lineage>
        <taxon>Bacteria</taxon>
        <taxon>Candidatus Eiseniibacteriota</taxon>
    </lineage>
</organism>
<sequence>MRSPQYEIRRIIRRALDAARPEAMKRIAQEDADGNLPLVRLERDRSIGQDQSRGMFNKRLVLSQDAANEFDVEVVLSCYNALRLSARNEGGLADVQEFRDRDDPHRCLAFAESSDQVLAYVPSTQAVK</sequence>
<evidence type="ECO:0000313" key="1">
    <source>
        <dbReference type="EMBL" id="NOT34428.1"/>
    </source>
</evidence>
<gene>
    <name evidence="1" type="ORF">HOP12_09690</name>
</gene>
<reference evidence="1 2" key="1">
    <citation type="submission" date="2020-04" db="EMBL/GenBank/DDBJ databases">
        <title>Metagenomic profiling of ammonia- and methane-oxidizing microorganisms in a Dutch drinking water treatment plant.</title>
        <authorList>
            <person name="Poghosyan L."/>
            <person name="Leucker S."/>
        </authorList>
    </citation>
    <scope>NUCLEOTIDE SEQUENCE [LARGE SCALE GENOMIC DNA]</scope>
    <source>
        <strain evidence="1">S-RSF-IL-03</strain>
    </source>
</reference>
<name>A0A849SFA7_UNCEI</name>
<comment type="caution">
    <text evidence="1">The sequence shown here is derived from an EMBL/GenBank/DDBJ whole genome shotgun (WGS) entry which is preliminary data.</text>
</comment>
<accession>A0A849SFA7</accession>
<dbReference type="Proteomes" id="UP000580839">
    <property type="component" value="Unassembled WGS sequence"/>
</dbReference>
<proteinExistence type="predicted"/>
<evidence type="ECO:0000313" key="2">
    <source>
        <dbReference type="Proteomes" id="UP000580839"/>
    </source>
</evidence>
<dbReference type="AlphaFoldDB" id="A0A849SFA7"/>
<dbReference type="EMBL" id="JABFRW010000120">
    <property type="protein sequence ID" value="NOT34428.1"/>
    <property type="molecule type" value="Genomic_DNA"/>
</dbReference>